<dbReference type="InterPro" id="IPR036263">
    <property type="entry name" value="Chorismate_II_sf"/>
</dbReference>
<dbReference type="GeneID" id="89288783"/>
<dbReference type="InterPro" id="IPR036291">
    <property type="entry name" value="NAD(P)-bd_dom_sf"/>
</dbReference>
<reference evidence="4 5" key="1">
    <citation type="submission" date="2023-09" db="EMBL/GenBank/DDBJ databases">
        <title>Pyrofollis japonicus gen. nov. sp. nov., a novel member of the family Pyrodictiaceae isolated from the Iheya North hydrothermal field.</title>
        <authorList>
            <person name="Miyazaki U."/>
            <person name="Sanari M."/>
            <person name="Tame A."/>
            <person name="Kitajima M."/>
            <person name="Okamoto A."/>
            <person name="Sawayama S."/>
            <person name="Miyazaki J."/>
            <person name="Takai K."/>
            <person name="Nakagawa S."/>
        </authorList>
    </citation>
    <scope>NUCLEOTIDE SEQUENCE [LARGE SCALE GENOMIC DNA]</scope>
    <source>
        <strain evidence="4 5">AV2</strain>
    </source>
</reference>
<evidence type="ECO:0000256" key="1">
    <source>
        <dbReference type="ARBA" id="ARBA00023002"/>
    </source>
</evidence>
<dbReference type="EMBL" id="AP028907">
    <property type="protein sequence ID" value="BES81193.1"/>
    <property type="molecule type" value="Genomic_DNA"/>
</dbReference>
<dbReference type="PROSITE" id="PS51168">
    <property type="entry name" value="CHORISMATE_MUT_2"/>
    <property type="match status" value="1"/>
</dbReference>
<evidence type="ECO:0000313" key="5">
    <source>
        <dbReference type="Proteomes" id="UP001341135"/>
    </source>
</evidence>
<dbReference type="SUPFAM" id="SSF51735">
    <property type="entry name" value="NAD(P)-binding Rossmann-fold domains"/>
    <property type="match status" value="1"/>
</dbReference>
<dbReference type="Pfam" id="PF01817">
    <property type="entry name" value="CM_2"/>
    <property type="match status" value="1"/>
</dbReference>
<gene>
    <name evidence="4" type="ORF">PABY_07600</name>
</gene>
<evidence type="ECO:0000259" key="3">
    <source>
        <dbReference type="PROSITE" id="PS51176"/>
    </source>
</evidence>
<organism evidence="4 5">
    <name type="scientific">Pyrodictium abyssi</name>
    <dbReference type="NCBI Taxonomy" id="54256"/>
    <lineage>
        <taxon>Archaea</taxon>
        <taxon>Thermoproteota</taxon>
        <taxon>Thermoprotei</taxon>
        <taxon>Desulfurococcales</taxon>
        <taxon>Pyrodictiaceae</taxon>
        <taxon>Pyrodictium</taxon>
    </lineage>
</organism>
<dbReference type="SMART" id="SM00830">
    <property type="entry name" value="CM_2"/>
    <property type="match status" value="1"/>
</dbReference>
<dbReference type="Gene3D" id="1.20.59.10">
    <property type="entry name" value="Chorismate mutase"/>
    <property type="match status" value="1"/>
</dbReference>
<dbReference type="InterPro" id="IPR002701">
    <property type="entry name" value="CM_II_prokaryot"/>
</dbReference>
<dbReference type="SUPFAM" id="SSF48600">
    <property type="entry name" value="Chorismate mutase II"/>
    <property type="match status" value="1"/>
</dbReference>
<name>A0ABM8IUF2_9CREN</name>
<dbReference type="InterPro" id="IPR036979">
    <property type="entry name" value="CM_dom_sf"/>
</dbReference>
<dbReference type="InterPro" id="IPR046826">
    <property type="entry name" value="PDH_N"/>
</dbReference>
<protein>
    <submittedName>
        <fullName evidence="4">Chorismate mutase</fullName>
    </submittedName>
</protein>
<evidence type="ECO:0000259" key="2">
    <source>
        <dbReference type="PROSITE" id="PS51168"/>
    </source>
</evidence>
<dbReference type="Pfam" id="PF02153">
    <property type="entry name" value="PDH_N"/>
    <property type="match status" value="1"/>
</dbReference>
<feature type="domain" description="Chorismate mutase" evidence="2">
    <location>
        <begin position="1"/>
        <end position="92"/>
    </location>
</feature>
<dbReference type="Proteomes" id="UP001341135">
    <property type="component" value="Chromosome"/>
</dbReference>
<dbReference type="SUPFAM" id="SSF48179">
    <property type="entry name" value="6-phosphogluconate dehydrogenase C-terminal domain-like"/>
    <property type="match status" value="1"/>
</dbReference>
<dbReference type="InterPro" id="IPR008927">
    <property type="entry name" value="6-PGluconate_DH-like_C_sf"/>
</dbReference>
<evidence type="ECO:0000313" key="4">
    <source>
        <dbReference type="EMBL" id="BES81193.1"/>
    </source>
</evidence>
<sequence>MTGGDAAEALRSSLLRIDRSLVSLIAARLNIADVLGGVKRSEGMPVYDRARELTVASLLADEARSLGVPDSLIKEIYFMLARESRCRQLYCPEALRVAFYGYGRMARMLAGMMSHGGCWVAITGRNPEKAQEAARAVGARYMEPRRAIDWADMLVYAVPSTAVPELLREHLPMLRESMLVADIASVKTPLVEKIALLLGEGSPEYVSLHPLFGPLSCPAGENVAVVPVRLEGWRPRLEKLFTGLGLNPVYVTAEEHDRVMAVNQVLHHLVYDLYREAARILHEKLEIDPGRSKELVTWSLKKTENIAARLEQLHSVVEEIRRENPYTEEVFKALSQALQRLAEAQAGDS</sequence>
<accession>A0ABM8IUF2</accession>
<keyword evidence="5" id="KW-1185">Reference proteome</keyword>
<dbReference type="RefSeq" id="WP_338252077.1">
    <property type="nucleotide sequence ID" value="NZ_AP028907.1"/>
</dbReference>
<proteinExistence type="predicted"/>
<dbReference type="PROSITE" id="PS51176">
    <property type="entry name" value="PDH_ADH"/>
    <property type="match status" value="1"/>
</dbReference>
<dbReference type="PANTHER" id="PTHR21363:SF0">
    <property type="entry name" value="PREPHENATE DEHYDROGENASE [NADP(+)]"/>
    <property type="match status" value="1"/>
</dbReference>
<dbReference type="InterPro" id="IPR050812">
    <property type="entry name" value="Preph/Arog_dehydrog"/>
</dbReference>
<dbReference type="PANTHER" id="PTHR21363">
    <property type="entry name" value="PREPHENATE DEHYDROGENASE"/>
    <property type="match status" value="1"/>
</dbReference>
<dbReference type="Gene3D" id="3.40.50.720">
    <property type="entry name" value="NAD(P)-binding Rossmann-like Domain"/>
    <property type="match status" value="1"/>
</dbReference>
<dbReference type="InterPro" id="IPR003099">
    <property type="entry name" value="Prephen_DH"/>
</dbReference>
<feature type="domain" description="Prephenate/arogenate dehydrogenase" evidence="3">
    <location>
        <begin position="95"/>
        <end position="349"/>
    </location>
</feature>
<keyword evidence="1" id="KW-0560">Oxidoreductase</keyword>